<dbReference type="InterPro" id="IPR008969">
    <property type="entry name" value="CarboxyPept-like_regulatory"/>
</dbReference>
<gene>
    <name evidence="4" type="ORF">DWY20_06750</name>
</gene>
<keyword evidence="4" id="KW-0675">Receptor</keyword>
<sequence length="766" mass="87638">MKTTITLIALFCFNICFCQDLILKGQITDEHKESIPFANIALYQTNDTINVVKGSASDLSGKYSLQNINPGNYILKVSYIGYKTESLPIHINKNIIQNIILKSDSQSLTEIVIEGKRNIRSIDKTSYTFTTTQIDKAKDGRDLIATLPNLHIDRTTNSLSTINGKSIMILINGIKATDDDLKLISADKIKNVEIYDVPPMRYINDAENVVNINTKPLDTGWSGNLYGTLGQMFSNASFALSYVKGDNKFTLNYGTHINMKRNIKDLETGHYNYQINNDNYTYDYFRESQTWGNQHNIGLTYSINKEKNYDFQIKIFTNTSNGKLDANKTIEFTQNKFQEERIGKLNDHTKSIVPTLDIYYSKTLPKNNSIAFNVVGSYFDNEQNTHSAESGSTGFDDMMYINNQKKTLIGEAIYNHKFTKSNLSFGYRTHLNYLTNKVTNSLSEKLQKENINTQKHYIYGEVSGELKSFMYRVSLGGNYDTQLDREGFHNFTFTPILMAGYNINESNSIRLTYHSSTQMPDMLQMSDACILIMNNFYQTGNHNLENSHLQSWGLSYDLYLKRLSLSANLFYDHTNNSLFDSYQYGENCILFQTGNAEKDIHRGGEFNLNYMPWDFLRIGGSIGVSQQIFQPSQEVSSFSYWSYPVSVYLSASYKSFSLDILQKFGGTFLSGLYKTGIEKVSYISLGYTYKKVNFGLQCFFPFIKDKYSNETIPESIVYHKTDYHIKRKDHALALSVSWNFGFGKKKSSVQKNMENYDSDNGLFKIK</sequence>
<proteinExistence type="predicted"/>
<evidence type="ECO:0000256" key="1">
    <source>
        <dbReference type="ARBA" id="ARBA00004442"/>
    </source>
</evidence>
<evidence type="ECO:0000313" key="4">
    <source>
        <dbReference type="EMBL" id="RGR97455.1"/>
    </source>
</evidence>
<dbReference type="EMBL" id="QRUU01000022">
    <property type="protein sequence ID" value="RGR97455.1"/>
    <property type="molecule type" value="Genomic_DNA"/>
</dbReference>
<dbReference type="SUPFAM" id="SSF56935">
    <property type="entry name" value="Porins"/>
    <property type="match status" value="1"/>
</dbReference>
<dbReference type="GO" id="GO:0009279">
    <property type="term" value="C:cell outer membrane"/>
    <property type="evidence" value="ECO:0007669"/>
    <property type="project" value="UniProtKB-SubCell"/>
</dbReference>
<dbReference type="Gene3D" id="2.60.40.1120">
    <property type="entry name" value="Carboxypeptidase-like, regulatory domain"/>
    <property type="match status" value="1"/>
</dbReference>
<evidence type="ECO:0000256" key="3">
    <source>
        <dbReference type="ARBA" id="ARBA00023237"/>
    </source>
</evidence>
<comment type="subcellular location">
    <subcellularLocation>
        <location evidence="1">Cell outer membrane</location>
    </subcellularLocation>
</comment>
<protein>
    <submittedName>
        <fullName evidence="4">TonB-dependent receptor</fullName>
    </submittedName>
</protein>
<keyword evidence="3" id="KW-0998">Cell outer membrane</keyword>
<dbReference type="InterPro" id="IPR036942">
    <property type="entry name" value="Beta-barrel_TonB_sf"/>
</dbReference>
<name>A0A412GRM3_9BACT</name>
<dbReference type="Proteomes" id="UP000285864">
    <property type="component" value="Unassembled WGS sequence"/>
</dbReference>
<comment type="caution">
    <text evidence="4">The sequence shown here is derived from an EMBL/GenBank/DDBJ whole genome shotgun (WGS) entry which is preliminary data.</text>
</comment>
<dbReference type="SUPFAM" id="SSF49464">
    <property type="entry name" value="Carboxypeptidase regulatory domain-like"/>
    <property type="match status" value="1"/>
</dbReference>
<dbReference type="AlphaFoldDB" id="A0A412GRM3"/>
<dbReference type="Gene3D" id="2.40.170.20">
    <property type="entry name" value="TonB-dependent receptor, beta-barrel domain"/>
    <property type="match status" value="1"/>
</dbReference>
<dbReference type="Pfam" id="PF13715">
    <property type="entry name" value="CarbopepD_reg_2"/>
    <property type="match status" value="1"/>
</dbReference>
<accession>A0A412GRM3</accession>
<keyword evidence="2" id="KW-0472">Membrane</keyword>
<evidence type="ECO:0000256" key="2">
    <source>
        <dbReference type="ARBA" id="ARBA00023136"/>
    </source>
</evidence>
<reference evidence="4 5" key="1">
    <citation type="submission" date="2018-08" db="EMBL/GenBank/DDBJ databases">
        <title>A genome reference for cultivated species of the human gut microbiota.</title>
        <authorList>
            <person name="Zou Y."/>
            <person name="Xue W."/>
            <person name="Luo G."/>
        </authorList>
    </citation>
    <scope>NUCLEOTIDE SEQUENCE [LARGE SCALE GENOMIC DNA]</scope>
    <source>
        <strain evidence="4 5">AF24-2</strain>
    </source>
</reference>
<keyword evidence="5" id="KW-1185">Reference proteome</keyword>
<organism evidence="4 5">
    <name type="scientific">Phocaeicola coprocola</name>
    <dbReference type="NCBI Taxonomy" id="310298"/>
    <lineage>
        <taxon>Bacteria</taxon>
        <taxon>Pseudomonadati</taxon>
        <taxon>Bacteroidota</taxon>
        <taxon>Bacteroidia</taxon>
        <taxon>Bacteroidales</taxon>
        <taxon>Bacteroidaceae</taxon>
        <taxon>Phocaeicola</taxon>
    </lineage>
</organism>
<evidence type="ECO:0000313" key="5">
    <source>
        <dbReference type="Proteomes" id="UP000285864"/>
    </source>
</evidence>